<keyword evidence="2 3" id="KW-0342">GTP-binding</keyword>
<dbReference type="InterPro" id="IPR051995">
    <property type="entry name" value="Ciliary_GTPase"/>
</dbReference>
<dbReference type="PROSITE" id="PS51417">
    <property type="entry name" value="ARF"/>
    <property type="match status" value="1"/>
</dbReference>
<comment type="caution">
    <text evidence="6">The sequence shown here is derived from an EMBL/GenBank/DDBJ whole genome shotgun (WGS) entry which is preliminary data.</text>
</comment>
<feature type="region of interest" description="Disordered" evidence="5">
    <location>
        <begin position="517"/>
        <end position="537"/>
    </location>
</feature>
<dbReference type="GO" id="GO:0003924">
    <property type="term" value="F:GTPase activity"/>
    <property type="evidence" value="ECO:0007669"/>
    <property type="project" value="InterPro"/>
</dbReference>
<keyword evidence="7" id="KW-1185">Reference proteome</keyword>
<dbReference type="EMBL" id="JAODUP010000093">
    <property type="protein sequence ID" value="KAK2162704.1"/>
    <property type="molecule type" value="Genomic_DNA"/>
</dbReference>
<dbReference type="FunFam" id="3.40.50.300:FF:000415">
    <property type="entry name" value="ADP-ribosylation factor-like GTPase 13B"/>
    <property type="match status" value="1"/>
</dbReference>
<feature type="compositionally biased region" description="Polar residues" evidence="5">
    <location>
        <begin position="466"/>
        <end position="480"/>
    </location>
</feature>
<feature type="binding site" evidence="3">
    <location>
        <position position="67"/>
    </location>
    <ligand>
        <name>GTP</name>
        <dbReference type="ChEBI" id="CHEBI:37565"/>
    </ligand>
</feature>
<dbReference type="PRINTS" id="PR00328">
    <property type="entry name" value="SAR1GTPBP"/>
</dbReference>
<feature type="binding site" evidence="3">
    <location>
        <begin position="123"/>
        <end position="126"/>
    </location>
    <ligand>
        <name>GTP</name>
        <dbReference type="ChEBI" id="CHEBI:37565"/>
    </ligand>
</feature>
<gene>
    <name evidence="6" type="ORF">LSH36_93g04012</name>
</gene>
<dbReference type="PANTHER" id="PTHR46090">
    <property type="entry name" value="ADP-RIBOSYLATION FACTOR-LIKE PROTEIN 13B"/>
    <property type="match status" value="1"/>
</dbReference>
<evidence type="ECO:0000313" key="7">
    <source>
        <dbReference type="Proteomes" id="UP001208570"/>
    </source>
</evidence>
<feature type="binding site" evidence="3">
    <location>
        <begin position="21"/>
        <end position="28"/>
    </location>
    <ligand>
        <name>GTP</name>
        <dbReference type="ChEBI" id="CHEBI:37565"/>
    </ligand>
</feature>
<evidence type="ECO:0008006" key="8">
    <source>
        <dbReference type="Google" id="ProtNLM"/>
    </source>
</evidence>
<feature type="compositionally biased region" description="Acidic residues" evidence="5">
    <location>
        <begin position="238"/>
        <end position="249"/>
    </location>
</feature>
<dbReference type="NCBIfam" id="TIGR00231">
    <property type="entry name" value="small_GTP"/>
    <property type="match status" value="1"/>
</dbReference>
<protein>
    <recommendedName>
        <fullName evidence="8">ADP-ribosylation factor-like protein 13B</fullName>
    </recommendedName>
</protein>
<keyword evidence="1 3" id="KW-0547">Nucleotide-binding</keyword>
<organism evidence="6 7">
    <name type="scientific">Paralvinella palmiformis</name>
    <dbReference type="NCBI Taxonomy" id="53620"/>
    <lineage>
        <taxon>Eukaryota</taxon>
        <taxon>Metazoa</taxon>
        <taxon>Spiralia</taxon>
        <taxon>Lophotrochozoa</taxon>
        <taxon>Annelida</taxon>
        <taxon>Polychaeta</taxon>
        <taxon>Sedentaria</taxon>
        <taxon>Canalipalpata</taxon>
        <taxon>Terebellida</taxon>
        <taxon>Terebelliformia</taxon>
        <taxon>Alvinellidae</taxon>
        <taxon>Paralvinella</taxon>
    </lineage>
</organism>
<dbReference type="SMART" id="SM00177">
    <property type="entry name" value="ARF"/>
    <property type="match status" value="1"/>
</dbReference>
<feature type="binding site" evidence="4">
    <location>
        <position position="28"/>
    </location>
    <ligand>
        <name>Mg(2+)</name>
        <dbReference type="ChEBI" id="CHEBI:18420"/>
    </ligand>
</feature>
<dbReference type="GO" id="GO:0005525">
    <property type="term" value="F:GTP binding"/>
    <property type="evidence" value="ECO:0007669"/>
    <property type="project" value="UniProtKB-KW"/>
</dbReference>
<keyword evidence="4" id="KW-0460">Magnesium</keyword>
<feature type="binding site" evidence="4">
    <location>
        <position position="45"/>
    </location>
    <ligand>
        <name>Mg(2+)</name>
        <dbReference type="ChEBI" id="CHEBI:18420"/>
    </ligand>
</feature>
<feature type="compositionally biased region" description="Basic and acidic residues" evidence="5">
    <location>
        <begin position="482"/>
        <end position="499"/>
    </location>
</feature>
<dbReference type="GO" id="GO:0097500">
    <property type="term" value="P:receptor localization to non-motile cilium"/>
    <property type="evidence" value="ECO:0007669"/>
    <property type="project" value="TreeGrafter"/>
</dbReference>
<dbReference type="Pfam" id="PF00025">
    <property type="entry name" value="Arf"/>
    <property type="match status" value="1"/>
</dbReference>
<name>A0AAD9K0V9_9ANNE</name>
<evidence type="ECO:0000256" key="5">
    <source>
        <dbReference type="SAM" id="MobiDB-lite"/>
    </source>
</evidence>
<keyword evidence="4" id="KW-0479">Metal-binding</keyword>
<dbReference type="Gene3D" id="3.40.50.300">
    <property type="entry name" value="P-loop containing nucleotide triphosphate hydrolases"/>
    <property type="match status" value="1"/>
</dbReference>
<dbReference type="InterPro" id="IPR005225">
    <property type="entry name" value="Small_GTP-bd"/>
</dbReference>
<dbReference type="SMART" id="SM00178">
    <property type="entry name" value="SAR"/>
    <property type="match status" value="1"/>
</dbReference>
<evidence type="ECO:0000256" key="1">
    <source>
        <dbReference type="ARBA" id="ARBA00022741"/>
    </source>
</evidence>
<evidence type="ECO:0000256" key="4">
    <source>
        <dbReference type="PIRSR" id="PIRSR606689-2"/>
    </source>
</evidence>
<evidence type="ECO:0000313" key="6">
    <source>
        <dbReference type="EMBL" id="KAK2162704.1"/>
    </source>
</evidence>
<feature type="compositionally biased region" description="Basic and acidic residues" evidence="5">
    <location>
        <begin position="366"/>
        <end position="380"/>
    </location>
</feature>
<dbReference type="GO" id="GO:0046872">
    <property type="term" value="F:metal ion binding"/>
    <property type="evidence" value="ECO:0007669"/>
    <property type="project" value="UniProtKB-KW"/>
</dbReference>
<dbReference type="AlphaFoldDB" id="A0AAD9K0V9"/>
<reference evidence="6" key="1">
    <citation type="journal article" date="2023" name="Mol. Biol. Evol.">
        <title>Third-Generation Sequencing Reveals the Adaptive Role of the Epigenome in Three Deep-Sea Polychaetes.</title>
        <authorList>
            <person name="Perez M."/>
            <person name="Aroh O."/>
            <person name="Sun Y."/>
            <person name="Lan Y."/>
            <person name="Juniper S.K."/>
            <person name="Young C.R."/>
            <person name="Angers B."/>
            <person name="Qian P.Y."/>
        </authorList>
    </citation>
    <scope>NUCLEOTIDE SEQUENCE</scope>
    <source>
        <strain evidence="6">P08H-3</strain>
    </source>
</reference>
<evidence type="ECO:0000256" key="2">
    <source>
        <dbReference type="ARBA" id="ARBA00023134"/>
    </source>
</evidence>
<dbReference type="GO" id="GO:0060170">
    <property type="term" value="C:ciliary membrane"/>
    <property type="evidence" value="ECO:0007669"/>
    <property type="project" value="TreeGrafter"/>
</dbReference>
<dbReference type="InterPro" id="IPR027417">
    <property type="entry name" value="P-loop_NTPase"/>
</dbReference>
<sequence length="537" mass="60944">MGNVCTKKKGASRKLTLAIVGLDNAGKTVTTKSLRGESLDNIAPTIGFSYVDFKLGGHEITLYDLGGGKKIRDIWKSYFAEIYALVYVIDASDIKRMDECKHVLANLLHNNQVKGKPILVLANKQDKEGALDEIDICEQLCLEELVNINQCPCRVEMCSALFGQGKKMDPAIKKGMLWLLQMIDNMWDKLQERVQKDVKEKQERESRERKEKMERVEKMRKERAKKEKEERKQRGEDTVSDEDNDDSLEGDPFKRLDYEELQKKEQQQKALKKKTENKNVNSSIGNHSDLVDDRPHLSRKQLSQHRLNDTDDDSDDEKVPHQQAIKSTHLERDTFSVTSNGRFPHNYNKPPSGTSPRLGRTLEPLNLKHNDEDSSDSDGRQHHRTPRPYDLKPSSSLPSSGRNGLGAGEEEAEGRHLRRKLAPLVPLGSLEPLEKGKKKKKKAKRNQTVPTSTENDVEDSEYQAKRSWSTSTGHRSSLKASKSPELETLREPESEKSDAENVNSFSAKWGLELPDFAISSNHGNLRPNYDSDHDIVT</sequence>
<accession>A0AAD9K0V9</accession>
<feature type="compositionally biased region" description="Basic and acidic residues" evidence="5">
    <location>
        <begin position="197"/>
        <end position="237"/>
    </location>
</feature>
<feature type="compositionally biased region" description="Basic and acidic residues" evidence="5">
    <location>
        <begin position="251"/>
        <end position="277"/>
    </location>
</feature>
<feature type="compositionally biased region" description="Basic residues" evidence="5">
    <location>
        <begin position="436"/>
        <end position="445"/>
    </location>
</feature>
<proteinExistence type="predicted"/>
<feature type="region of interest" description="Disordered" evidence="5">
    <location>
        <begin position="197"/>
        <end position="502"/>
    </location>
</feature>
<evidence type="ECO:0000256" key="3">
    <source>
        <dbReference type="PIRSR" id="PIRSR606689-1"/>
    </source>
</evidence>
<dbReference type="SUPFAM" id="SSF52540">
    <property type="entry name" value="P-loop containing nucleoside triphosphate hydrolases"/>
    <property type="match status" value="1"/>
</dbReference>
<dbReference type="Proteomes" id="UP001208570">
    <property type="component" value="Unassembled WGS sequence"/>
</dbReference>
<dbReference type="InterPro" id="IPR006689">
    <property type="entry name" value="Small_GTPase_ARF/SAR"/>
</dbReference>
<dbReference type="GO" id="GO:0097730">
    <property type="term" value="C:non-motile cilium"/>
    <property type="evidence" value="ECO:0007669"/>
    <property type="project" value="TreeGrafter"/>
</dbReference>
<dbReference type="GO" id="GO:1905515">
    <property type="term" value="P:non-motile cilium assembly"/>
    <property type="evidence" value="ECO:0007669"/>
    <property type="project" value="TreeGrafter"/>
</dbReference>
<dbReference type="PANTHER" id="PTHR46090:SF2">
    <property type="entry name" value="ADP-RIBOSYLATION FACTOR-LIKE PROTEIN 13B"/>
    <property type="match status" value="1"/>
</dbReference>